<proteinExistence type="predicted"/>
<comment type="caution">
    <text evidence="1">The sequence shown here is derived from an EMBL/GenBank/DDBJ whole genome shotgun (WGS) entry which is preliminary data.</text>
</comment>
<reference evidence="1 2" key="1">
    <citation type="journal article" date="2018" name="Sci. Rep.">
        <title>Genomic signatures of local adaptation to the degree of environmental predictability in rotifers.</title>
        <authorList>
            <person name="Franch-Gras L."/>
            <person name="Hahn C."/>
            <person name="Garcia-Roger E.M."/>
            <person name="Carmona M.J."/>
            <person name="Serra M."/>
            <person name="Gomez A."/>
        </authorList>
    </citation>
    <scope>NUCLEOTIDE SEQUENCE [LARGE SCALE GENOMIC DNA]</scope>
    <source>
        <strain evidence="1">HYR1</strain>
    </source>
</reference>
<organism evidence="1 2">
    <name type="scientific">Brachionus plicatilis</name>
    <name type="common">Marine rotifer</name>
    <name type="synonym">Brachionus muelleri</name>
    <dbReference type="NCBI Taxonomy" id="10195"/>
    <lineage>
        <taxon>Eukaryota</taxon>
        <taxon>Metazoa</taxon>
        <taxon>Spiralia</taxon>
        <taxon>Gnathifera</taxon>
        <taxon>Rotifera</taxon>
        <taxon>Eurotatoria</taxon>
        <taxon>Monogononta</taxon>
        <taxon>Pseudotrocha</taxon>
        <taxon>Ploima</taxon>
        <taxon>Brachionidae</taxon>
        <taxon>Brachionus</taxon>
    </lineage>
</organism>
<keyword evidence="2" id="KW-1185">Reference proteome</keyword>
<dbReference type="AlphaFoldDB" id="A0A3M7R852"/>
<dbReference type="Proteomes" id="UP000276133">
    <property type="component" value="Unassembled WGS sequence"/>
</dbReference>
<accession>A0A3M7R852</accession>
<evidence type="ECO:0000313" key="1">
    <source>
        <dbReference type="EMBL" id="RNA19706.1"/>
    </source>
</evidence>
<name>A0A3M7R852_BRAPC</name>
<gene>
    <name evidence="1" type="ORF">BpHYR1_040320</name>
</gene>
<sequence length="89" mass="10332">MIFSNDCVNGSKSSMIKIVSIPTINSQNSLTPSKKKSLIRSKIDQRLSKETNLLNKTLFFIKSFKPINQPKKKNTFMLQFFCYQSYDMK</sequence>
<evidence type="ECO:0000313" key="2">
    <source>
        <dbReference type="Proteomes" id="UP000276133"/>
    </source>
</evidence>
<dbReference type="EMBL" id="REGN01003994">
    <property type="protein sequence ID" value="RNA19706.1"/>
    <property type="molecule type" value="Genomic_DNA"/>
</dbReference>
<protein>
    <submittedName>
        <fullName evidence="1">Uncharacterized protein</fullName>
    </submittedName>
</protein>